<keyword evidence="3" id="KW-0175">Coiled coil</keyword>
<evidence type="ECO:0000313" key="6">
    <source>
        <dbReference type="Proteomes" id="UP000027586"/>
    </source>
</evidence>
<evidence type="ECO:0000256" key="4">
    <source>
        <dbReference type="SAM" id="MobiDB-lite"/>
    </source>
</evidence>
<feature type="region of interest" description="Disordered" evidence="4">
    <location>
        <begin position="43"/>
        <end position="87"/>
    </location>
</feature>
<dbReference type="VEuPathDB" id="FungiDB:LCOR_06968.1"/>
<dbReference type="AlphaFoldDB" id="A0A068S0H2"/>
<gene>
    <name evidence="5" type="ORF">LCOR_06968.1</name>
</gene>
<evidence type="ECO:0000256" key="2">
    <source>
        <dbReference type="ARBA" id="ARBA00022490"/>
    </source>
</evidence>
<dbReference type="STRING" id="1263082.A0A068S0H2"/>
<dbReference type="InterPro" id="IPR028133">
    <property type="entry name" value="Dynamitin"/>
</dbReference>
<keyword evidence="2" id="KW-0963">Cytoplasm</keyword>
<organism evidence="5 6">
    <name type="scientific">Lichtheimia corymbifera JMRC:FSU:9682</name>
    <dbReference type="NCBI Taxonomy" id="1263082"/>
    <lineage>
        <taxon>Eukaryota</taxon>
        <taxon>Fungi</taxon>
        <taxon>Fungi incertae sedis</taxon>
        <taxon>Mucoromycota</taxon>
        <taxon>Mucoromycotina</taxon>
        <taxon>Mucoromycetes</taxon>
        <taxon>Mucorales</taxon>
        <taxon>Lichtheimiaceae</taxon>
        <taxon>Lichtheimia</taxon>
    </lineage>
</organism>
<dbReference type="OrthoDB" id="4977at2759"/>
<feature type="region of interest" description="Disordered" evidence="4">
    <location>
        <begin position="233"/>
        <end position="252"/>
    </location>
</feature>
<dbReference type="PANTHER" id="PTHR15346">
    <property type="entry name" value="DYNACTIN SUBUNIT"/>
    <property type="match status" value="1"/>
</dbReference>
<dbReference type="Proteomes" id="UP000027586">
    <property type="component" value="Unassembled WGS sequence"/>
</dbReference>
<reference evidence="5" key="1">
    <citation type="submission" date="2013-08" db="EMBL/GenBank/DDBJ databases">
        <title>Gene expansion shapes genome architecture in the human pathogen Lichtheimia corymbifera: an evolutionary genomics analysis in the ancient terrestrial Mucorales (Mucoromycotina).</title>
        <authorList>
            <person name="Schwartze V.U."/>
            <person name="Winter S."/>
            <person name="Shelest E."/>
            <person name="Marcet-Houben M."/>
            <person name="Horn F."/>
            <person name="Wehner S."/>
            <person name="Hoffmann K."/>
            <person name="Riege K."/>
            <person name="Sammeth M."/>
            <person name="Nowrousian M."/>
            <person name="Valiante V."/>
            <person name="Linde J."/>
            <person name="Jacobsen I.D."/>
            <person name="Marz M."/>
            <person name="Brakhage A.A."/>
            <person name="Gabaldon T."/>
            <person name="Bocker S."/>
            <person name="Voigt K."/>
        </authorList>
    </citation>
    <scope>NUCLEOTIDE SEQUENCE [LARGE SCALE GENOMIC DNA]</scope>
    <source>
        <strain evidence="5">FSU 9682</strain>
    </source>
</reference>
<sequence length="501" mass="55707">MRQHSLAGCLYIQQRLTKVLLSPTSFPSLKRRADLPPMTSKYTNILPDIDDQPDVYETPDADSTNQVTSFGDQSSDEDDNNESVVRSRVSVKDATARFKDSVVESSGVDFSDRLTRRKKAMYRSIVRRPAALDTNEYEMLPRELELQETPMQKLRRLMYEVQELNEHVEKSKDEAPSDVSQTDLLSQISYLQTDLARISQRLDQASEQDGASTATYGSRIDEAKQLIKQLEAYKNTPPKESSGNDNDDTVLIDKTDKGDVVTYELFYTPETVKMQKESKVADIDERIAKIESLVGSSSGNGFDDLPPSLVTSSMVGSLSKLEQQIAILSQPRHLDTIKRKLETLVGTLDRLNELKSGRKDASHLYSRLPDTTPASVTATAAATANNGDNKDGNGLSSDTEEKLFDTMEKIDPLLNLTPALLTRLKALQGLHTEASTFGRSVKMISEEQTRITDELKSLSSACELLNKSLKDNEDTVNANIKVIDTRMTELVQRVGALSTDP</sequence>
<proteinExistence type="predicted"/>
<feature type="compositionally biased region" description="Polar residues" evidence="4">
    <location>
        <begin position="61"/>
        <end position="73"/>
    </location>
</feature>
<dbReference type="GO" id="GO:0007017">
    <property type="term" value="P:microtubule-based process"/>
    <property type="evidence" value="ECO:0007669"/>
    <property type="project" value="InterPro"/>
</dbReference>
<evidence type="ECO:0000256" key="1">
    <source>
        <dbReference type="ARBA" id="ARBA00004496"/>
    </source>
</evidence>
<protein>
    <submittedName>
        <fullName evidence="5">Dynactin subunit 2</fullName>
    </submittedName>
</protein>
<dbReference type="GO" id="GO:0005869">
    <property type="term" value="C:dynactin complex"/>
    <property type="evidence" value="ECO:0007669"/>
    <property type="project" value="InterPro"/>
</dbReference>
<keyword evidence="6" id="KW-1185">Reference proteome</keyword>
<accession>A0A068S0H2</accession>
<evidence type="ECO:0000313" key="5">
    <source>
        <dbReference type="EMBL" id="CDH55868.1"/>
    </source>
</evidence>
<dbReference type="Pfam" id="PF04912">
    <property type="entry name" value="Dynamitin"/>
    <property type="match status" value="1"/>
</dbReference>
<name>A0A068S0H2_9FUNG</name>
<feature type="coiled-coil region" evidence="3">
    <location>
        <begin position="154"/>
        <end position="208"/>
    </location>
</feature>
<comment type="subcellular location">
    <subcellularLocation>
        <location evidence="1">Cytoplasm</location>
    </subcellularLocation>
</comment>
<feature type="compositionally biased region" description="Acidic residues" evidence="4">
    <location>
        <begin position="48"/>
        <end position="60"/>
    </location>
</feature>
<dbReference type="GO" id="GO:0005737">
    <property type="term" value="C:cytoplasm"/>
    <property type="evidence" value="ECO:0007669"/>
    <property type="project" value="UniProtKB-SubCell"/>
</dbReference>
<dbReference type="EMBL" id="CBTN010000033">
    <property type="protein sequence ID" value="CDH55868.1"/>
    <property type="molecule type" value="Genomic_DNA"/>
</dbReference>
<comment type="caution">
    <text evidence="5">The sequence shown here is derived from an EMBL/GenBank/DDBJ whole genome shotgun (WGS) entry which is preliminary data.</text>
</comment>
<evidence type="ECO:0000256" key="3">
    <source>
        <dbReference type="SAM" id="Coils"/>
    </source>
</evidence>